<keyword evidence="2" id="KW-1133">Transmembrane helix</keyword>
<evidence type="ECO:0000256" key="1">
    <source>
        <dbReference type="SAM" id="Coils"/>
    </source>
</evidence>
<feature type="coiled-coil region" evidence="1">
    <location>
        <begin position="30"/>
        <end position="74"/>
    </location>
</feature>
<reference evidence="3" key="1">
    <citation type="journal article" date="2019" name="PLoS Negl. Trop. Dis.">
        <title>Revisiting the worldwide diversity of Leptospira species in the environment.</title>
        <authorList>
            <person name="Vincent A.T."/>
            <person name="Schiettekatte O."/>
            <person name="Bourhy P."/>
            <person name="Veyrier F.J."/>
            <person name="Picardeau M."/>
        </authorList>
    </citation>
    <scope>NUCLEOTIDE SEQUENCE [LARGE SCALE GENOMIC DNA]</scope>
    <source>
        <strain evidence="3">201300427</strain>
    </source>
</reference>
<dbReference type="AlphaFoldDB" id="A0A4R9M029"/>
<organism evidence="3 4">
    <name type="scientific">Leptospira idonii</name>
    <dbReference type="NCBI Taxonomy" id="1193500"/>
    <lineage>
        <taxon>Bacteria</taxon>
        <taxon>Pseudomonadati</taxon>
        <taxon>Spirochaetota</taxon>
        <taxon>Spirochaetia</taxon>
        <taxon>Leptospirales</taxon>
        <taxon>Leptospiraceae</taxon>
        <taxon>Leptospira</taxon>
    </lineage>
</organism>
<name>A0A4R9M029_9LEPT</name>
<sequence>MTPLKAALSISYLCVLFYCLVLSTSGIAERQILEKEYLRISEEVERLSIENQVLEEKEKRLQNDEYALEQEARKYYLLSENAHVLKFEESKSLQEEEKKLPMPKAAGLEVNLSLKEPPLFLLRFFYLTFSVFLCLGIYWKLKSLPPTSNPKRLN</sequence>
<dbReference type="Pfam" id="PF04977">
    <property type="entry name" value="DivIC"/>
    <property type="match status" value="1"/>
</dbReference>
<evidence type="ECO:0000256" key="2">
    <source>
        <dbReference type="SAM" id="Phobius"/>
    </source>
</evidence>
<dbReference type="OrthoDB" id="330979at2"/>
<dbReference type="RefSeq" id="WP_135761252.1">
    <property type="nucleotide sequence ID" value="NZ_RQHW01000047.1"/>
</dbReference>
<dbReference type="InterPro" id="IPR007060">
    <property type="entry name" value="FtsL/DivIC"/>
</dbReference>
<accession>A0A4R9M029</accession>
<evidence type="ECO:0000313" key="3">
    <source>
        <dbReference type="EMBL" id="TGN18569.1"/>
    </source>
</evidence>
<proteinExistence type="predicted"/>
<gene>
    <name evidence="3" type="ORF">EHS15_14380</name>
</gene>
<evidence type="ECO:0000313" key="4">
    <source>
        <dbReference type="Proteomes" id="UP000298058"/>
    </source>
</evidence>
<keyword evidence="2" id="KW-0472">Membrane</keyword>
<feature type="transmembrane region" description="Helical" evidence="2">
    <location>
        <begin position="6"/>
        <end position="28"/>
    </location>
</feature>
<keyword evidence="4" id="KW-1185">Reference proteome</keyword>
<protein>
    <submittedName>
        <fullName evidence="3">Septum formation initiator</fullName>
    </submittedName>
</protein>
<keyword evidence="2" id="KW-0812">Transmembrane</keyword>
<feature type="transmembrane region" description="Helical" evidence="2">
    <location>
        <begin position="120"/>
        <end position="139"/>
    </location>
</feature>
<dbReference type="Proteomes" id="UP000298058">
    <property type="component" value="Unassembled WGS sequence"/>
</dbReference>
<dbReference type="EMBL" id="RQHW01000047">
    <property type="protein sequence ID" value="TGN18569.1"/>
    <property type="molecule type" value="Genomic_DNA"/>
</dbReference>
<comment type="caution">
    <text evidence="3">The sequence shown here is derived from an EMBL/GenBank/DDBJ whole genome shotgun (WGS) entry which is preliminary data.</text>
</comment>
<keyword evidence="1" id="KW-0175">Coiled coil</keyword>